<dbReference type="PROSITE" id="PS00012">
    <property type="entry name" value="PHOSPHOPANTETHEINE"/>
    <property type="match status" value="1"/>
</dbReference>
<feature type="domain" description="Carrier" evidence="3">
    <location>
        <begin position="514"/>
        <end position="588"/>
    </location>
</feature>
<dbReference type="InterPro" id="IPR036736">
    <property type="entry name" value="ACP-like_sf"/>
</dbReference>
<dbReference type="SUPFAM" id="SSF47336">
    <property type="entry name" value="ACP-like"/>
    <property type="match status" value="1"/>
</dbReference>
<dbReference type="RefSeq" id="WP_075739275.1">
    <property type="nucleotide sequence ID" value="NZ_CP016076.1"/>
</dbReference>
<protein>
    <submittedName>
        <fullName evidence="4">Phosphopantetheine-containing protein</fullName>
    </submittedName>
</protein>
<dbReference type="Proteomes" id="UP000185511">
    <property type="component" value="Chromosome"/>
</dbReference>
<evidence type="ECO:0000313" key="5">
    <source>
        <dbReference type="Proteomes" id="UP000185511"/>
    </source>
</evidence>
<dbReference type="InterPro" id="IPR045851">
    <property type="entry name" value="AMP-bd_C_sf"/>
</dbReference>
<dbReference type="GO" id="GO:0031177">
    <property type="term" value="F:phosphopantetheine binding"/>
    <property type="evidence" value="ECO:0007669"/>
    <property type="project" value="TreeGrafter"/>
</dbReference>
<evidence type="ECO:0000259" key="3">
    <source>
        <dbReference type="PROSITE" id="PS50075"/>
    </source>
</evidence>
<dbReference type="Gene3D" id="3.40.50.12780">
    <property type="entry name" value="N-terminal domain of ligase-like"/>
    <property type="match status" value="1"/>
</dbReference>
<dbReference type="InterPro" id="IPR006162">
    <property type="entry name" value="Ppantetheine_attach_site"/>
</dbReference>
<dbReference type="Gene3D" id="1.10.1200.10">
    <property type="entry name" value="ACP-like"/>
    <property type="match status" value="1"/>
</dbReference>
<accession>A0AAC9LA11</accession>
<dbReference type="PANTHER" id="PTHR45527">
    <property type="entry name" value="NONRIBOSOMAL PEPTIDE SYNTHETASE"/>
    <property type="match status" value="1"/>
</dbReference>
<dbReference type="EMBL" id="CP016076">
    <property type="protein sequence ID" value="APU13104.1"/>
    <property type="molecule type" value="Genomic_DNA"/>
</dbReference>
<keyword evidence="5" id="KW-1185">Reference proteome</keyword>
<dbReference type="InterPro" id="IPR025110">
    <property type="entry name" value="AMP-bd_C"/>
</dbReference>
<dbReference type="PANTHER" id="PTHR45527:SF1">
    <property type="entry name" value="FATTY ACID SYNTHASE"/>
    <property type="match status" value="1"/>
</dbReference>
<keyword evidence="2" id="KW-0597">Phosphoprotein</keyword>
<dbReference type="KEGG" id="acad:UA74_05140"/>
<proteinExistence type="predicted"/>
<reference evidence="5" key="1">
    <citation type="submission" date="2016-06" db="EMBL/GenBank/DDBJ databases">
        <title>Complete genome sequence of Actinoalloteichus fjordicus DSM 46855 (=ADI127-17), type strain of the new species Actinoalloteichus fjordicus.</title>
        <authorList>
            <person name="Ruckert C."/>
            <person name="Nouioui I."/>
            <person name="Willmese J."/>
            <person name="van Wezel G."/>
            <person name="Klenk H.-P."/>
            <person name="Kalinowski J."/>
            <person name="Zotchev S.B."/>
        </authorList>
    </citation>
    <scope>NUCLEOTIDE SEQUENCE [LARGE SCALE GENOMIC DNA]</scope>
    <source>
        <strain evidence="5">ADI127-7</strain>
    </source>
</reference>
<dbReference type="CDD" id="cd05930">
    <property type="entry name" value="A_NRPS"/>
    <property type="match status" value="1"/>
</dbReference>
<dbReference type="Gene3D" id="3.30.300.30">
    <property type="match status" value="1"/>
</dbReference>
<dbReference type="GO" id="GO:0044550">
    <property type="term" value="P:secondary metabolite biosynthetic process"/>
    <property type="evidence" value="ECO:0007669"/>
    <property type="project" value="TreeGrafter"/>
</dbReference>
<dbReference type="SUPFAM" id="SSF56801">
    <property type="entry name" value="Acetyl-CoA synthetase-like"/>
    <property type="match status" value="1"/>
</dbReference>
<evidence type="ECO:0000256" key="2">
    <source>
        <dbReference type="ARBA" id="ARBA00022553"/>
    </source>
</evidence>
<dbReference type="Pfam" id="PF00550">
    <property type="entry name" value="PP-binding"/>
    <property type="match status" value="1"/>
</dbReference>
<organism evidence="4 5">
    <name type="scientific">Actinoalloteichus fjordicus</name>
    <dbReference type="NCBI Taxonomy" id="1612552"/>
    <lineage>
        <taxon>Bacteria</taxon>
        <taxon>Bacillati</taxon>
        <taxon>Actinomycetota</taxon>
        <taxon>Actinomycetes</taxon>
        <taxon>Pseudonocardiales</taxon>
        <taxon>Pseudonocardiaceae</taxon>
        <taxon>Actinoalloteichus</taxon>
    </lineage>
</organism>
<dbReference type="Pfam" id="PF13193">
    <property type="entry name" value="AMP-binding_C"/>
    <property type="match status" value="1"/>
</dbReference>
<dbReference type="GO" id="GO:0043041">
    <property type="term" value="P:amino acid activation for nonribosomal peptide biosynthetic process"/>
    <property type="evidence" value="ECO:0007669"/>
    <property type="project" value="TreeGrafter"/>
</dbReference>
<evidence type="ECO:0000313" key="4">
    <source>
        <dbReference type="EMBL" id="APU13104.1"/>
    </source>
</evidence>
<dbReference type="InterPro" id="IPR000873">
    <property type="entry name" value="AMP-dep_synth/lig_dom"/>
</dbReference>
<gene>
    <name evidence="4" type="ORF">UA74_05140</name>
</gene>
<dbReference type="Pfam" id="PF00501">
    <property type="entry name" value="AMP-binding"/>
    <property type="match status" value="1"/>
</dbReference>
<sequence>MSGLSLLEQISDIAASDPRRPAVRAGEGLLDYGEVMSTVTDLRDQLRAQGVGPEDVVATVLPRGGNPIIAMLAIWMAGAAYLPVDVKWPERRRELVLGEVATFALEMSDGEAHGGMPGESGFRIRRLREGHTRVDGASATERNLAYVLCTSGSTGTPLAVGVEFGALDNYARYLLDLVRQPALHSEGDLRVLLSADLAFDASLRPVLLLAAGAELIVAPDLTEGSWQDHIDCIAEHKVTVLSGVPSWYSGLLGAGYVPGDSAVQLAFIGGEAVPNGVVRQLAASQSVVVQYGPTETTVAATGGRLVDDEFLEAPIGVPVPGAQIQLYRNVEFDPAIDGEPAYLYVGGAGVARGYLSNPRLTAERFTPNPSGPPGSRLFRTGDLAKVSPQGAYSFLGRSDDQVKISGRRIELSEISTVLNRHPAVAQSVAFVDRDSPNPLLVACYVGDRGAAESGEEAGVREYLARELPSYEVPAVVRRVESMPMTERGKVDVPALARLVKPAETDARDEEPDDPAMTDVEKRVIAIVRSTLDLRCSLDDEFFTLGLSSLDSLNILAQIREELGVRVRLRDFFQARTTRNLCKLIGDVS</sequence>
<dbReference type="InterPro" id="IPR009081">
    <property type="entry name" value="PP-bd_ACP"/>
</dbReference>
<dbReference type="PROSITE" id="PS50075">
    <property type="entry name" value="CARRIER"/>
    <property type="match status" value="1"/>
</dbReference>
<name>A0AAC9LA11_9PSEU</name>
<dbReference type="AlphaFoldDB" id="A0AAC9LA11"/>
<evidence type="ECO:0000256" key="1">
    <source>
        <dbReference type="ARBA" id="ARBA00022450"/>
    </source>
</evidence>
<dbReference type="InterPro" id="IPR042099">
    <property type="entry name" value="ANL_N_sf"/>
</dbReference>
<keyword evidence="1" id="KW-0596">Phosphopantetheine</keyword>
<dbReference type="GO" id="GO:0005737">
    <property type="term" value="C:cytoplasm"/>
    <property type="evidence" value="ECO:0007669"/>
    <property type="project" value="TreeGrafter"/>
</dbReference>